<sequence length="365" mass="41434">MLYSANQPLTSLLDIARNIQIESNFCIYHPNYQPFALPTKVADRFQQTPADLQQKYLALLLRNFLYGIYYNGSLQTTLAVNADTINHTSKHHLEDSSISEIDWDFYKQLHESNHGVGYLDSKWQVLRQEPDGTMAVTKGGLTLYIEPDCHLESSKKSTKVGDMVAIWMPKNRLQNGCYMAVSNVGQEQQSNPDSDLGAGRIYFNLTPSGAIALMDSLTLQLNAASIPFSFQVLHNPCAYGRYDSGILYFELQDYPAIRTILQAIYPKNQFHFQPEIPLFTKFLAPGLGLAEEPSQKFAAQESFGMNRCQIVANALLEAWHKGKNAMEERMRVIDQHFTRHTIDLQRPYLNPNSQDIYIPLKLSSI</sequence>
<accession>A0A8J6ZJN6</accession>
<gene>
    <name evidence="1" type="ORF">IQ276_03865</name>
</gene>
<evidence type="ECO:0000313" key="1">
    <source>
        <dbReference type="EMBL" id="MBE9021627.1"/>
    </source>
</evidence>
<name>A0A8J6ZJN6_DESMC</name>
<dbReference type="Proteomes" id="UP000622533">
    <property type="component" value="Unassembled WGS sequence"/>
</dbReference>
<dbReference type="Pfam" id="PF17914">
    <property type="entry name" value="HopA1"/>
    <property type="match status" value="1"/>
</dbReference>
<dbReference type="EMBL" id="JADEXS010000031">
    <property type="protein sequence ID" value="MBE9021627.1"/>
    <property type="molecule type" value="Genomic_DNA"/>
</dbReference>
<dbReference type="RefSeq" id="WP_193913806.1">
    <property type="nucleotide sequence ID" value="NZ_JADEXS020000001.1"/>
</dbReference>
<proteinExistence type="predicted"/>
<dbReference type="AlphaFoldDB" id="A0A8J6ZJN6"/>
<dbReference type="InterPro" id="IPR040871">
    <property type="entry name" value="HopA1"/>
</dbReference>
<evidence type="ECO:0000313" key="2">
    <source>
        <dbReference type="Proteomes" id="UP000622533"/>
    </source>
</evidence>
<organism evidence="1 2">
    <name type="scientific">Desmonostoc muscorum LEGE 12446</name>
    <dbReference type="NCBI Taxonomy" id="1828758"/>
    <lineage>
        <taxon>Bacteria</taxon>
        <taxon>Bacillati</taxon>
        <taxon>Cyanobacteriota</taxon>
        <taxon>Cyanophyceae</taxon>
        <taxon>Nostocales</taxon>
        <taxon>Nostocaceae</taxon>
        <taxon>Desmonostoc</taxon>
    </lineage>
</organism>
<comment type="caution">
    <text evidence="1">The sequence shown here is derived from an EMBL/GenBank/DDBJ whole genome shotgun (WGS) entry which is preliminary data.</text>
</comment>
<keyword evidence="2" id="KW-1185">Reference proteome</keyword>
<reference evidence="1" key="1">
    <citation type="submission" date="2020-10" db="EMBL/GenBank/DDBJ databases">
        <authorList>
            <person name="Castelo-Branco R."/>
            <person name="Eusebio N."/>
            <person name="Adriana R."/>
            <person name="Vieira A."/>
            <person name="Brugerolle De Fraissinette N."/>
            <person name="Rezende De Castro R."/>
            <person name="Schneider M.P."/>
            <person name="Vasconcelos V."/>
            <person name="Leao P.N."/>
        </authorList>
    </citation>
    <scope>NUCLEOTIDE SEQUENCE</scope>
    <source>
        <strain evidence="1">LEGE 12446</strain>
    </source>
</reference>
<protein>
    <submittedName>
        <fullName evidence="1">Uncharacterized protein</fullName>
    </submittedName>
</protein>